<protein>
    <submittedName>
        <fullName evidence="1">Uncharacterized protein</fullName>
    </submittedName>
</protein>
<evidence type="ECO:0000313" key="1">
    <source>
        <dbReference type="EMBL" id="GAG09997.1"/>
    </source>
</evidence>
<name>X0VFK9_9ZZZZ</name>
<sequence>MILDMDLFSAMQAVLQSDLNVNENSSLFPPVTIKSALNRAYRKGGALFRWPILEDALKTNSIANQEYYDAPTIWRPDSMWRLEVDGEYYGEEPDFSPLVFSDYLDWKADSVNENSTDKKWAAQWLRYFIYPTPTALGVNNIVVWGQKNVVTLVNDGDTTIFSYSMPECNEAIVLEARAILQAKGEAEKGQEMASAEAKQILAVAFNKIRQEKSKYEKIQPML</sequence>
<organism evidence="1">
    <name type="scientific">marine sediment metagenome</name>
    <dbReference type="NCBI Taxonomy" id="412755"/>
    <lineage>
        <taxon>unclassified sequences</taxon>
        <taxon>metagenomes</taxon>
        <taxon>ecological metagenomes</taxon>
    </lineage>
</organism>
<reference evidence="1" key="1">
    <citation type="journal article" date="2014" name="Front. Microbiol.">
        <title>High frequency of phylogenetically diverse reductive dehalogenase-homologous genes in deep subseafloor sedimentary metagenomes.</title>
        <authorList>
            <person name="Kawai M."/>
            <person name="Futagami T."/>
            <person name="Toyoda A."/>
            <person name="Takaki Y."/>
            <person name="Nishi S."/>
            <person name="Hori S."/>
            <person name="Arai W."/>
            <person name="Tsubouchi T."/>
            <person name="Morono Y."/>
            <person name="Uchiyama I."/>
            <person name="Ito T."/>
            <person name="Fujiyama A."/>
            <person name="Inagaki F."/>
            <person name="Takami H."/>
        </authorList>
    </citation>
    <scope>NUCLEOTIDE SEQUENCE</scope>
    <source>
        <strain evidence="1">Expedition CK06-06</strain>
    </source>
</reference>
<dbReference type="AlphaFoldDB" id="X0VFK9"/>
<dbReference type="EMBL" id="BARS01029911">
    <property type="protein sequence ID" value="GAG09997.1"/>
    <property type="molecule type" value="Genomic_DNA"/>
</dbReference>
<feature type="non-terminal residue" evidence="1">
    <location>
        <position position="222"/>
    </location>
</feature>
<comment type="caution">
    <text evidence="1">The sequence shown here is derived from an EMBL/GenBank/DDBJ whole genome shotgun (WGS) entry which is preliminary data.</text>
</comment>
<gene>
    <name evidence="1" type="ORF">S01H1_46697</name>
</gene>
<proteinExistence type="predicted"/>
<accession>X0VFK9</accession>